<dbReference type="AlphaFoldDB" id="A0A1M6CB38"/>
<sequence length="457" mass="46548">MNLTARVVLRALLVMALVIGGVALLTYELVRVSGRADVDRLLREESELVGDALGSRLPEVAGLDGVVSGPEAERAARQALATRPSGARHVTLVSAGGARLQSTGGPGAVASLMSGPDAPPVEPGSLRTVEGPAGALRVLDTAVVDGDGAQVSVVTVAASLEPSRDAAGAVLASVGAAGAVGLAGGGLLLWAVVRRTLRPVREVSAAAQAVSPGDLAARVPVPASRDEIAELAGEINGMLDRIEGADADRRRYLAAISHEVRTPLAVAEGHLELLGGPEAQIVRAELVRLRRVLEDLMAVARGGDEIDAERGPVFLPDLFDEVRSRAGVLPEREAVAVADPPPEVLLGDQARLEQCLANLVGNALDHNPPGTRVEVSAHGTAREVALVVSDNGPGIDPGVLPRVFEPFVTTRAGGGGRIAGLGLSVVHSLVAAQGGRVDLDSGPGGTSVTITLPRATA</sequence>
<keyword evidence="7 14" id="KW-0418">Kinase</keyword>
<dbReference type="CDD" id="cd00082">
    <property type="entry name" value="HisKA"/>
    <property type="match status" value="1"/>
</dbReference>
<protein>
    <recommendedName>
        <fullName evidence="3">histidine kinase</fullName>
        <ecNumber evidence="3">2.7.13.3</ecNumber>
    </recommendedName>
</protein>
<dbReference type="SUPFAM" id="SSF158472">
    <property type="entry name" value="HAMP domain-like"/>
    <property type="match status" value="1"/>
</dbReference>
<evidence type="ECO:0000256" key="2">
    <source>
        <dbReference type="ARBA" id="ARBA00004236"/>
    </source>
</evidence>
<reference evidence="14 15" key="1">
    <citation type="submission" date="2016-11" db="EMBL/GenBank/DDBJ databases">
        <authorList>
            <person name="Jaros S."/>
            <person name="Januszkiewicz K."/>
            <person name="Wedrychowicz H."/>
        </authorList>
    </citation>
    <scope>NUCLEOTIDE SEQUENCE [LARGE SCALE GENOMIC DNA]</scope>
    <source>
        <strain evidence="14 15">CGMCC 4.5723</strain>
    </source>
</reference>
<organism evidence="14 15">
    <name type="scientific">Nocardiopsis flavescens</name>
    <dbReference type="NCBI Taxonomy" id="758803"/>
    <lineage>
        <taxon>Bacteria</taxon>
        <taxon>Bacillati</taxon>
        <taxon>Actinomycetota</taxon>
        <taxon>Actinomycetes</taxon>
        <taxon>Streptosporangiales</taxon>
        <taxon>Nocardiopsidaceae</taxon>
        <taxon>Nocardiopsis</taxon>
    </lineage>
</organism>
<proteinExistence type="predicted"/>
<dbReference type="Pfam" id="PF00672">
    <property type="entry name" value="HAMP"/>
    <property type="match status" value="1"/>
</dbReference>
<dbReference type="InterPro" id="IPR036890">
    <property type="entry name" value="HATPase_C_sf"/>
</dbReference>
<name>A0A1M6CB38_9ACTN</name>
<keyword evidence="15" id="KW-1185">Reference proteome</keyword>
<evidence type="ECO:0000256" key="1">
    <source>
        <dbReference type="ARBA" id="ARBA00000085"/>
    </source>
</evidence>
<evidence type="ECO:0000256" key="8">
    <source>
        <dbReference type="ARBA" id="ARBA00022989"/>
    </source>
</evidence>
<dbReference type="InterPro" id="IPR050428">
    <property type="entry name" value="TCS_sensor_his_kinase"/>
</dbReference>
<evidence type="ECO:0000259" key="12">
    <source>
        <dbReference type="PROSITE" id="PS50109"/>
    </source>
</evidence>
<evidence type="ECO:0000256" key="9">
    <source>
        <dbReference type="ARBA" id="ARBA00023012"/>
    </source>
</evidence>
<dbReference type="RefSeq" id="WP_073374658.1">
    <property type="nucleotide sequence ID" value="NZ_FQZK01000001.1"/>
</dbReference>
<feature type="domain" description="HAMP" evidence="13">
    <location>
        <begin position="194"/>
        <end position="247"/>
    </location>
</feature>
<keyword evidence="4" id="KW-0597">Phosphoprotein</keyword>
<dbReference type="CDD" id="cd06225">
    <property type="entry name" value="HAMP"/>
    <property type="match status" value="1"/>
</dbReference>
<evidence type="ECO:0000256" key="10">
    <source>
        <dbReference type="ARBA" id="ARBA00023136"/>
    </source>
</evidence>
<dbReference type="PRINTS" id="PR00344">
    <property type="entry name" value="BCTRLSENSOR"/>
</dbReference>
<evidence type="ECO:0000256" key="4">
    <source>
        <dbReference type="ARBA" id="ARBA00022553"/>
    </source>
</evidence>
<keyword evidence="6 11" id="KW-0812">Transmembrane</keyword>
<keyword evidence="10 11" id="KW-0472">Membrane</keyword>
<dbReference type="STRING" id="758803.SAMN05421803_101649"/>
<evidence type="ECO:0000259" key="13">
    <source>
        <dbReference type="PROSITE" id="PS50885"/>
    </source>
</evidence>
<evidence type="ECO:0000256" key="7">
    <source>
        <dbReference type="ARBA" id="ARBA00022777"/>
    </source>
</evidence>
<dbReference type="PROSITE" id="PS50885">
    <property type="entry name" value="HAMP"/>
    <property type="match status" value="1"/>
</dbReference>
<comment type="catalytic activity">
    <reaction evidence="1">
        <text>ATP + protein L-histidine = ADP + protein N-phospho-L-histidine.</text>
        <dbReference type="EC" id="2.7.13.3"/>
    </reaction>
</comment>
<dbReference type="SMART" id="SM00388">
    <property type="entry name" value="HisKA"/>
    <property type="match status" value="1"/>
</dbReference>
<evidence type="ECO:0000256" key="3">
    <source>
        <dbReference type="ARBA" id="ARBA00012438"/>
    </source>
</evidence>
<dbReference type="Pfam" id="PF02518">
    <property type="entry name" value="HATPase_c"/>
    <property type="match status" value="1"/>
</dbReference>
<dbReference type="SUPFAM" id="SSF55874">
    <property type="entry name" value="ATPase domain of HSP90 chaperone/DNA topoisomerase II/histidine kinase"/>
    <property type="match status" value="1"/>
</dbReference>
<evidence type="ECO:0000256" key="6">
    <source>
        <dbReference type="ARBA" id="ARBA00022692"/>
    </source>
</evidence>
<dbReference type="GO" id="GO:0000155">
    <property type="term" value="F:phosphorelay sensor kinase activity"/>
    <property type="evidence" value="ECO:0007669"/>
    <property type="project" value="InterPro"/>
</dbReference>
<feature type="domain" description="Histidine kinase" evidence="12">
    <location>
        <begin position="255"/>
        <end position="456"/>
    </location>
</feature>
<dbReference type="OrthoDB" id="9786919at2"/>
<dbReference type="SUPFAM" id="SSF47384">
    <property type="entry name" value="Homodimeric domain of signal transducing histidine kinase"/>
    <property type="match status" value="1"/>
</dbReference>
<dbReference type="Gene3D" id="1.10.287.130">
    <property type="match status" value="1"/>
</dbReference>
<feature type="transmembrane region" description="Helical" evidence="11">
    <location>
        <begin position="169"/>
        <end position="193"/>
    </location>
</feature>
<dbReference type="EMBL" id="FQZK01000001">
    <property type="protein sequence ID" value="SHI58255.1"/>
    <property type="molecule type" value="Genomic_DNA"/>
</dbReference>
<dbReference type="GO" id="GO:0005886">
    <property type="term" value="C:plasma membrane"/>
    <property type="evidence" value="ECO:0007669"/>
    <property type="project" value="UniProtKB-SubCell"/>
</dbReference>
<evidence type="ECO:0000313" key="15">
    <source>
        <dbReference type="Proteomes" id="UP000184452"/>
    </source>
</evidence>
<dbReference type="InterPro" id="IPR003594">
    <property type="entry name" value="HATPase_dom"/>
</dbReference>
<keyword evidence="9" id="KW-0902">Two-component regulatory system</keyword>
<dbReference type="InterPro" id="IPR004358">
    <property type="entry name" value="Sig_transdc_His_kin-like_C"/>
</dbReference>
<dbReference type="InterPro" id="IPR005467">
    <property type="entry name" value="His_kinase_dom"/>
</dbReference>
<comment type="subcellular location">
    <subcellularLocation>
        <location evidence="2">Cell membrane</location>
    </subcellularLocation>
</comment>
<dbReference type="Gene3D" id="3.30.565.10">
    <property type="entry name" value="Histidine kinase-like ATPase, C-terminal domain"/>
    <property type="match status" value="1"/>
</dbReference>
<dbReference type="Proteomes" id="UP000184452">
    <property type="component" value="Unassembled WGS sequence"/>
</dbReference>
<dbReference type="SMART" id="SM00304">
    <property type="entry name" value="HAMP"/>
    <property type="match status" value="1"/>
</dbReference>
<dbReference type="SMART" id="SM00387">
    <property type="entry name" value="HATPase_c"/>
    <property type="match status" value="1"/>
</dbReference>
<dbReference type="PANTHER" id="PTHR45436">
    <property type="entry name" value="SENSOR HISTIDINE KINASE YKOH"/>
    <property type="match status" value="1"/>
</dbReference>
<dbReference type="PANTHER" id="PTHR45436:SF5">
    <property type="entry name" value="SENSOR HISTIDINE KINASE TRCS"/>
    <property type="match status" value="1"/>
</dbReference>
<dbReference type="Gene3D" id="1.10.8.500">
    <property type="entry name" value="HAMP domain in histidine kinase"/>
    <property type="match status" value="1"/>
</dbReference>
<dbReference type="EC" id="2.7.13.3" evidence="3"/>
<feature type="transmembrane region" description="Helical" evidence="11">
    <location>
        <begin position="7"/>
        <end position="27"/>
    </location>
</feature>
<accession>A0A1M6CB38</accession>
<keyword evidence="5" id="KW-0808">Transferase</keyword>
<dbReference type="InterPro" id="IPR036097">
    <property type="entry name" value="HisK_dim/P_sf"/>
</dbReference>
<evidence type="ECO:0000256" key="11">
    <source>
        <dbReference type="SAM" id="Phobius"/>
    </source>
</evidence>
<gene>
    <name evidence="14" type="ORF">SAMN05421803_101649</name>
</gene>
<evidence type="ECO:0000256" key="5">
    <source>
        <dbReference type="ARBA" id="ARBA00022679"/>
    </source>
</evidence>
<dbReference type="InterPro" id="IPR003661">
    <property type="entry name" value="HisK_dim/P_dom"/>
</dbReference>
<dbReference type="CDD" id="cd00075">
    <property type="entry name" value="HATPase"/>
    <property type="match status" value="1"/>
</dbReference>
<dbReference type="InterPro" id="IPR003660">
    <property type="entry name" value="HAMP_dom"/>
</dbReference>
<keyword evidence="8 11" id="KW-1133">Transmembrane helix</keyword>
<evidence type="ECO:0000313" key="14">
    <source>
        <dbReference type="EMBL" id="SHI58255.1"/>
    </source>
</evidence>
<dbReference type="PROSITE" id="PS50109">
    <property type="entry name" value="HIS_KIN"/>
    <property type="match status" value="1"/>
</dbReference>
<dbReference type="Pfam" id="PF00512">
    <property type="entry name" value="HisKA"/>
    <property type="match status" value="1"/>
</dbReference>